<comment type="similarity">
    <text evidence="1">Belongs to the LysR transcriptional regulatory family.</text>
</comment>
<dbReference type="Proteomes" id="UP000176562">
    <property type="component" value="Chromosome"/>
</dbReference>
<organism evidence="6 7">
    <name type="scientific">Rhodobacter xanthinilyticus</name>
    <dbReference type="NCBI Taxonomy" id="1850250"/>
    <lineage>
        <taxon>Bacteria</taxon>
        <taxon>Pseudomonadati</taxon>
        <taxon>Pseudomonadota</taxon>
        <taxon>Alphaproteobacteria</taxon>
        <taxon>Rhodobacterales</taxon>
        <taxon>Rhodobacter group</taxon>
        <taxon>Rhodobacter</taxon>
    </lineage>
</organism>
<name>A0A1D9MC80_9RHOB</name>
<keyword evidence="3" id="KW-0238">DNA-binding</keyword>
<sequence>MTLDQLRIFLAVAERRHMTRAAEALGLTQSAVSAAIAALEGAHQLRLFDRVGRGIELSDEGARFLPEARAVLAQAERARIALEDLGRATRGRLRIFASQTVAGTWLPPRLMALRGAHPGVEVSLATGNSAQAAQAVREGAADLGFVEGEAPAADLRARVVAQDRLVLVAAAGHPVLARAAARGLGAAQYRALSWVLREPGSGSRAVFDAHLAGLGLGARDLDVVLELPSNESVAAALRAGGAVAMLSERAVAGAPGLGGAEVDWGPESTRPRRNFTLLTHPERHRTRALEAALALFAPCPQG</sequence>
<dbReference type="SUPFAM" id="SSF53850">
    <property type="entry name" value="Periplasmic binding protein-like II"/>
    <property type="match status" value="1"/>
</dbReference>
<dbReference type="PANTHER" id="PTHR30126:SF39">
    <property type="entry name" value="HTH-TYPE TRANSCRIPTIONAL REGULATOR CYSL"/>
    <property type="match status" value="1"/>
</dbReference>
<dbReference type="FunFam" id="1.10.10.10:FF:000001">
    <property type="entry name" value="LysR family transcriptional regulator"/>
    <property type="match status" value="1"/>
</dbReference>
<dbReference type="InterPro" id="IPR036388">
    <property type="entry name" value="WH-like_DNA-bd_sf"/>
</dbReference>
<evidence type="ECO:0000256" key="3">
    <source>
        <dbReference type="ARBA" id="ARBA00023125"/>
    </source>
</evidence>
<dbReference type="InterPro" id="IPR005119">
    <property type="entry name" value="LysR_subst-bd"/>
</dbReference>
<dbReference type="EMBL" id="CP017781">
    <property type="protein sequence ID" value="AOZ69408.1"/>
    <property type="molecule type" value="Genomic_DNA"/>
</dbReference>
<dbReference type="AlphaFoldDB" id="A0A1D9MC80"/>
<dbReference type="KEGG" id="rhp:LPB142_08860"/>
<evidence type="ECO:0000256" key="1">
    <source>
        <dbReference type="ARBA" id="ARBA00009437"/>
    </source>
</evidence>
<dbReference type="Pfam" id="PF00126">
    <property type="entry name" value="HTH_1"/>
    <property type="match status" value="1"/>
</dbReference>
<keyword evidence="4" id="KW-0804">Transcription</keyword>
<dbReference type="Gene3D" id="1.10.10.10">
    <property type="entry name" value="Winged helix-like DNA-binding domain superfamily/Winged helix DNA-binding domain"/>
    <property type="match status" value="1"/>
</dbReference>
<evidence type="ECO:0000256" key="4">
    <source>
        <dbReference type="ARBA" id="ARBA00023163"/>
    </source>
</evidence>
<dbReference type="PRINTS" id="PR00039">
    <property type="entry name" value="HTHLYSR"/>
</dbReference>
<dbReference type="PANTHER" id="PTHR30126">
    <property type="entry name" value="HTH-TYPE TRANSCRIPTIONAL REGULATOR"/>
    <property type="match status" value="1"/>
</dbReference>
<feature type="domain" description="HTH lysR-type" evidence="5">
    <location>
        <begin position="1"/>
        <end position="58"/>
    </location>
</feature>
<reference evidence="6 7" key="1">
    <citation type="submission" date="2016-10" db="EMBL/GenBank/DDBJ databases">
        <title>Rhodobacter sp. LPB0142, isolated from sea water.</title>
        <authorList>
            <person name="Kim E."/>
            <person name="Yi H."/>
        </authorList>
    </citation>
    <scope>NUCLEOTIDE SEQUENCE [LARGE SCALE GENOMIC DNA]</scope>
    <source>
        <strain evidence="6 7">LPB0142</strain>
    </source>
</reference>
<dbReference type="InterPro" id="IPR000847">
    <property type="entry name" value="LysR_HTH_N"/>
</dbReference>
<dbReference type="SUPFAM" id="SSF46785">
    <property type="entry name" value="Winged helix' DNA-binding domain"/>
    <property type="match status" value="1"/>
</dbReference>
<accession>A0A1D9MC80</accession>
<keyword evidence="2" id="KW-0805">Transcription regulation</keyword>
<keyword evidence="7" id="KW-1185">Reference proteome</keyword>
<evidence type="ECO:0000256" key="2">
    <source>
        <dbReference type="ARBA" id="ARBA00023015"/>
    </source>
</evidence>
<evidence type="ECO:0000313" key="7">
    <source>
        <dbReference type="Proteomes" id="UP000176562"/>
    </source>
</evidence>
<dbReference type="Pfam" id="PF03466">
    <property type="entry name" value="LysR_substrate"/>
    <property type="match status" value="1"/>
</dbReference>
<protein>
    <submittedName>
        <fullName evidence="6">LysR family transcriptional regulator</fullName>
    </submittedName>
</protein>
<gene>
    <name evidence="6" type="ORF">LPB142_08860</name>
</gene>
<evidence type="ECO:0000313" key="6">
    <source>
        <dbReference type="EMBL" id="AOZ69408.1"/>
    </source>
</evidence>
<dbReference type="RefSeq" id="WP_071166156.1">
    <property type="nucleotide sequence ID" value="NZ_CP017781.1"/>
</dbReference>
<dbReference type="GO" id="GO:0003700">
    <property type="term" value="F:DNA-binding transcription factor activity"/>
    <property type="evidence" value="ECO:0007669"/>
    <property type="project" value="InterPro"/>
</dbReference>
<dbReference type="GO" id="GO:0000976">
    <property type="term" value="F:transcription cis-regulatory region binding"/>
    <property type="evidence" value="ECO:0007669"/>
    <property type="project" value="TreeGrafter"/>
</dbReference>
<evidence type="ECO:0000259" key="5">
    <source>
        <dbReference type="PROSITE" id="PS50931"/>
    </source>
</evidence>
<dbReference type="Gene3D" id="3.40.190.290">
    <property type="match status" value="1"/>
</dbReference>
<proteinExistence type="inferred from homology"/>
<dbReference type="InterPro" id="IPR036390">
    <property type="entry name" value="WH_DNA-bd_sf"/>
</dbReference>
<dbReference type="STRING" id="1850250.LPB142_08860"/>
<dbReference type="PROSITE" id="PS50931">
    <property type="entry name" value="HTH_LYSR"/>
    <property type="match status" value="1"/>
</dbReference>